<sequence>MQKREAGGEMEADKRRRETETETKTETQGGFVEGGQTQTGPSRSTKAMPRKALGQSMKLQ</sequence>
<evidence type="ECO:0000313" key="3">
    <source>
        <dbReference type="Proteomes" id="UP000811619"/>
    </source>
</evidence>
<evidence type="ECO:0000256" key="1">
    <source>
        <dbReference type="SAM" id="MobiDB-lite"/>
    </source>
</evidence>
<evidence type="ECO:0000313" key="2">
    <source>
        <dbReference type="EMBL" id="KAG5928099.1"/>
    </source>
</evidence>
<accession>A0A8K0JBX6</accession>
<dbReference type="EMBL" id="SRPY01000136">
    <property type="protein sequence ID" value="KAG5928099.1"/>
    <property type="molecule type" value="Genomic_DNA"/>
</dbReference>
<dbReference type="AlphaFoldDB" id="A0A8K0JBX6"/>
<comment type="caution">
    <text evidence="2">The sequence shown here is derived from an EMBL/GenBank/DDBJ whole genome shotgun (WGS) entry which is preliminary data.</text>
</comment>
<feature type="compositionally biased region" description="Polar residues" evidence="1">
    <location>
        <begin position="35"/>
        <end position="45"/>
    </location>
</feature>
<reference evidence="2" key="1">
    <citation type="journal article" date="2020" name="bioRxiv">
        <title>Whole genome comparisons of ergot fungi reveals the divergence and evolution of species within the genus Claviceps are the result of varying mechanisms driving genome evolution and host range expansion.</title>
        <authorList>
            <person name="Wyka S.A."/>
            <person name="Mondo S.J."/>
            <person name="Liu M."/>
            <person name="Dettman J."/>
            <person name="Nalam V."/>
            <person name="Broders K.D."/>
        </authorList>
    </citation>
    <scope>NUCLEOTIDE SEQUENCE</scope>
    <source>
        <strain evidence="2">CCC 489</strain>
    </source>
</reference>
<dbReference type="Proteomes" id="UP000811619">
    <property type="component" value="Unassembled WGS sequence"/>
</dbReference>
<gene>
    <name evidence="2" type="ORF">E4U42_001259</name>
</gene>
<feature type="compositionally biased region" description="Basic and acidic residues" evidence="1">
    <location>
        <begin position="1"/>
        <end position="25"/>
    </location>
</feature>
<name>A0A8K0JBX6_9HYPO</name>
<keyword evidence="3" id="KW-1185">Reference proteome</keyword>
<feature type="region of interest" description="Disordered" evidence="1">
    <location>
        <begin position="1"/>
        <end position="60"/>
    </location>
</feature>
<protein>
    <submittedName>
        <fullName evidence="2">Uncharacterized protein</fullName>
    </submittedName>
</protein>
<proteinExistence type="predicted"/>
<organism evidence="2 3">
    <name type="scientific">Claviceps africana</name>
    <dbReference type="NCBI Taxonomy" id="83212"/>
    <lineage>
        <taxon>Eukaryota</taxon>
        <taxon>Fungi</taxon>
        <taxon>Dikarya</taxon>
        <taxon>Ascomycota</taxon>
        <taxon>Pezizomycotina</taxon>
        <taxon>Sordariomycetes</taxon>
        <taxon>Hypocreomycetidae</taxon>
        <taxon>Hypocreales</taxon>
        <taxon>Clavicipitaceae</taxon>
        <taxon>Claviceps</taxon>
    </lineage>
</organism>